<gene>
    <name evidence="2" type="ORF">SOCEGT47_068800</name>
</gene>
<evidence type="ECO:0000256" key="1">
    <source>
        <dbReference type="SAM" id="SignalP"/>
    </source>
</evidence>
<reference evidence="2 3" key="1">
    <citation type="submission" date="2015-09" db="EMBL/GenBank/DDBJ databases">
        <title>Sorangium comparison.</title>
        <authorList>
            <person name="Zaburannyi N."/>
            <person name="Bunk B."/>
            <person name="Overmann J."/>
            <person name="Mueller R."/>
        </authorList>
    </citation>
    <scope>NUCLEOTIDE SEQUENCE [LARGE SCALE GENOMIC DNA]</scope>
    <source>
        <strain evidence="2 3">So ceGT47</strain>
    </source>
</reference>
<dbReference type="Proteomes" id="UP000295781">
    <property type="component" value="Chromosome"/>
</dbReference>
<dbReference type="InterPro" id="IPR013320">
    <property type="entry name" value="ConA-like_dom_sf"/>
</dbReference>
<evidence type="ECO:0000313" key="3">
    <source>
        <dbReference type="Proteomes" id="UP000295781"/>
    </source>
</evidence>
<dbReference type="RefSeq" id="WP_129353860.1">
    <property type="nucleotide sequence ID" value="NZ_CP012670.1"/>
</dbReference>
<dbReference type="CDD" id="cd00413">
    <property type="entry name" value="Glyco_hydrolase_16"/>
    <property type="match status" value="1"/>
</dbReference>
<dbReference type="EMBL" id="CP012670">
    <property type="protein sequence ID" value="AUX26319.1"/>
    <property type="molecule type" value="Genomic_DNA"/>
</dbReference>
<feature type="signal peptide" evidence="1">
    <location>
        <begin position="1"/>
        <end position="19"/>
    </location>
</feature>
<sequence>MTYRAGRWSRVVAPCSAVAALVAAVGACSLAMDMEPLQGGAPDEAPGGTCEGGEKRCDGRCVPTSDPASGCSAASCAPCEIAHGTPACVAGGCSVGACDPGFDDCNDRAADGCEVAVSSDQAHCGSCDNPCAEGLTCTDGACSDPNFVEEFWDDLNYSDLNDVNLIKNGWAVRTTPGKPGVSGATWDPYIVEFTPEHGNADNRVITVVASTEGYLGSSTRHTEVHTTDYRFLHGTYAARIYFLEAPETGPDTDSAVQSFFTFGPSAASDDPERGYGGMNAMYLPNGGMEQPVQTMRLTTRGISDPSAITSTSAVMAQGWHTIVVTASSATREITYSIDGVRVATHRDLPDLSVYPEAAMRLGFSLWFIDGELDTSDNTPRTYYQVMDWVYHAKDRILTRAEVELKVAELRKAEVTFKDTLP</sequence>
<feature type="chain" id="PRO_5020459613" description="Secreted protein" evidence="1">
    <location>
        <begin position="20"/>
        <end position="421"/>
    </location>
</feature>
<dbReference type="PROSITE" id="PS51257">
    <property type="entry name" value="PROKAR_LIPOPROTEIN"/>
    <property type="match status" value="1"/>
</dbReference>
<protein>
    <recommendedName>
        <fullName evidence="4">Secreted protein</fullName>
    </recommendedName>
</protein>
<organism evidence="2 3">
    <name type="scientific">Sorangium cellulosum</name>
    <name type="common">Polyangium cellulosum</name>
    <dbReference type="NCBI Taxonomy" id="56"/>
    <lineage>
        <taxon>Bacteria</taxon>
        <taxon>Pseudomonadati</taxon>
        <taxon>Myxococcota</taxon>
        <taxon>Polyangia</taxon>
        <taxon>Polyangiales</taxon>
        <taxon>Polyangiaceae</taxon>
        <taxon>Sorangium</taxon>
    </lineage>
</organism>
<dbReference type="OrthoDB" id="3404894at2"/>
<evidence type="ECO:0008006" key="4">
    <source>
        <dbReference type="Google" id="ProtNLM"/>
    </source>
</evidence>
<accession>A0A4P2Q9U0</accession>
<dbReference type="Gene3D" id="2.60.120.200">
    <property type="match status" value="1"/>
</dbReference>
<evidence type="ECO:0000313" key="2">
    <source>
        <dbReference type="EMBL" id="AUX26319.1"/>
    </source>
</evidence>
<dbReference type="AlphaFoldDB" id="A0A4P2Q9U0"/>
<name>A0A4P2Q9U0_SORCE</name>
<dbReference type="SUPFAM" id="SSF49899">
    <property type="entry name" value="Concanavalin A-like lectins/glucanases"/>
    <property type="match status" value="1"/>
</dbReference>
<proteinExistence type="predicted"/>
<keyword evidence="1" id="KW-0732">Signal</keyword>